<name>A0A6D2HLW4_9BRAS</name>
<evidence type="ECO:0000256" key="1">
    <source>
        <dbReference type="SAM" id="MobiDB-lite"/>
    </source>
</evidence>
<evidence type="ECO:0000313" key="2">
    <source>
        <dbReference type="EMBL" id="CAA7016978.1"/>
    </source>
</evidence>
<sequence>MKEAAYVGEEGYRDNRRDVDKIHAQHKTGTDYHDVISKGQRNFRSETIATYTWRGLGIFGPEPVRYRVGLRDGELERFEHAVPDGKTIVNGDDSDSVSESTGA</sequence>
<dbReference type="AlphaFoldDB" id="A0A6D2HLW4"/>
<dbReference type="Proteomes" id="UP000467841">
    <property type="component" value="Unassembled WGS sequence"/>
</dbReference>
<keyword evidence="3" id="KW-1185">Reference proteome</keyword>
<comment type="caution">
    <text evidence="2">The sequence shown here is derived from an EMBL/GenBank/DDBJ whole genome shotgun (WGS) entry which is preliminary data.</text>
</comment>
<protein>
    <submittedName>
        <fullName evidence="2">Uncharacterized protein</fullName>
    </submittedName>
</protein>
<evidence type="ECO:0000313" key="3">
    <source>
        <dbReference type="Proteomes" id="UP000467841"/>
    </source>
</evidence>
<proteinExistence type="predicted"/>
<dbReference type="EMBL" id="CACVBM020000277">
    <property type="protein sequence ID" value="CAA7016978.1"/>
    <property type="molecule type" value="Genomic_DNA"/>
</dbReference>
<gene>
    <name evidence="2" type="ORF">MERR_LOCUS4213</name>
</gene>
<accession>A0A6D2HLW4</accession>
<feature type="region of interest" description="Disordered" evidence="1">
    <location>
        <begin position="84"/>
        <end position="103"/>
    </location>
</feature>
<reference evidence="2" key="1">
    <citation type="submission" date="2020-01" db="EMBL/GenBank/DDBJ databases">
        <authorList>
            <person name="Mishra B."/>
        </authorList>
    </citation>
    <scope>NUCLEOTIDE SEQUENCE [LARGE SCALE GENOMIC DNA]</scope>
</reference>
<organism evidence="2 3">
    <name type="scientific">Microthlaspi erraticum</name>
    <dbReference type="NCBI Taxonomy" id="1685480"/>
    <lineage>
        <taxon>Eukaryota</taxon>
        <taxon>Viridiplantae</taxon>
        <taxon>Streptophyta</taxon>
        <taxon>Embryophyta</taxon>
        <taxon>Tracheophyta</taxon>
        <taxon>Spermatophyta</taxon>
        <taxon>Magnoliopsida</taxon>
        <taxon>eudicotyledons</taxon>
        <taxon>Gunneridae</taxon>
        <taxon>Pentapetalae</taxon>
        <taxon>rosids</taxon>
        <taxon>malvids</taxon>
        <taxon>Brassicales</taxon>
        <taxon>Brassicaceae</taxon>
        <taxon>Coluteocarpeae</taxon>
        <taxon>Microthlaspi</taxon>
    </lineage>
</organism>